<accession>A0ABX5KIL6</accession>
<evidence type="ECO:0000313" key="2">
    <source>
        <dbReference type="EMBL" id="PVX74646.1"/>
    </source>
</evidence>
<proteinExistence type="predicted"/>
<gene>
    <name evidence="2" type="ORF">C7402_11977</name>
</gene>
<evidence type="ECO:0000313" key="3">
    <source>
        <dbReference type="Proteomes" id="UP000245712"/>
    </source>
</evidence>
<evidence type="ECO:0000256" key="1">
    <source>
        <dbReference type="SAM" id="MobiDB-lite"/>
    </source>
</evidence>
<keyword evidence="3" id="KW-1185">Reference proteome</keyword>
<protein>
    <submittedName>
        <fullName evidence="2">Uncharacterized protein</fullName>
    </submittedName>
</protein>
<sequence length="36" mass="3577">MATLAAYGQPLSMGQDLGGGAPEKCPTKAVGPETDN</sequence>
<organism evidence="2 3">
    <name type="scientific">Paraburkholderia unamae</name>
    <dbReference type="NCBI Taxonomy" id="219649"/>
    <lineage>
        <taxon>Bacteria</taxon>
        <taxon>Pseudomonadati</taxon>
        <taxon>Pseudomonadota</taxon>
        <taxon>Betaproteobacteria</taxon>
        <taxon>Burkholderiales</taxon>
        <taxon>Burkholderiaceae</taxon>
        <taxon>Paraburkholderia</taxon>
    </lineage>
</organism>
<dbReference type="Proteomes" id="UP000245712">
    <property type="component" value="Unassembled WGS sequence"/>
</dbReference>
<comment type="caution">
    <text evidence="2">The sequence shown here is derived from an EMBL/GenBank/DDBJ whole genome shotgun (WGS) entry which is preliminary data.</text>
</comment>
<dbReference type="EMBL" id="QEOB01000019">
    <property type="protein sequence ID" value="PVX74646.1"/>
    <property type="molecule type" value="Genomic_DNA"/>
</dbReference>
<name>A0ABX5KIL6_9BURK</name>
<feature type="region of interest" description="Disordered" evidence="1">
    <location>
        <begin position="1"/>
        <end position="36"/>
    </location>
</feature>
<reference evidence="2 3" key="1">
    <citation type="submission" date="2018-05" db="EMBL/GenBank/DDBJ databases">
        <title>Genomic Encyclopedia of Type Strains, Phase IV (KMG-V): Genome sequencing to study the core and pangenomes of soil and plant-associated prokaryotes.</title>
        <authorList>
            <person name="Whitman W."/>
        </authorList>
    </citation>
    <scope>NUCLEOTIDE SEQUENCE [LARGE SCALE GENOMIC DNA]</scope>
    <source>
        <strain evidence="2 3">SCZa-39</strain>
    </source>
</reference>